<dbReference type="PANTHER" id="PTHR11638">
    <property type="entry name" value="ATP-DEPENDENT CLP PROTEASE"/>
    <property type="match status" value="1"/>
</dbReference>
<keyword evidence="8 11" id="KW-0143">Chaperone</keyword>
<comment type="caution">
    <text evidence="14">The sequence shown here is derived from an EMBL/GenBank/DDBJ whole genome shotgun (WGS) entry which is preliminary data.</text>
</comment>
<evidence type="ECO:0000256" key="5">
    <source>
        <dbReference type="ARBA" id="ARBA00022840"/>
    </source>
</evidence>
<evidence type="ECO:0000256" key="1">
    <source>
        <dbReference type="ARBA" id="ARBA00004496"/>
    </source>
</evidence>
<evidence type="ECO:0000256" key="12">
    <source>
        <dbReference type="RuleBase" id="RU362034"/>
    </source>
</evidence>
<comment type="subunit">
    <text evidence="9">Homohexamer. The oligomerization is ATP-dependent.</text>
</comment>
<dbReference type="GO" id="GO:0016887">
    <property type="term" value="F:ATP hydrolysis activity"/>
    <property type="evidence" value="ECO:0007669"/>
    <property type="project" value="InterPro"/>
</dbReference>
<dbReference type="FunFam" id="3.40.50.300:FF:000010">
    <property type="entry name" value="Chaperone clpB 1, putative"/>
    <property type="match status" value="1"/>
</dbReference>
<dbReference type="Gene3D" id="1.10.8.60">
    <property type="match status" value="1"/>
</dbReference>
<dbReference type="EMBL" id="JAERTX010000001">
    <property type="protein sequence ID" value="MBM9458519.1"/>
    <property type="molecule type" value="Genomic_DNA"/>
</dbReference>
<dbReference type="CDD" id="cd00009">
    <property type="entry name" value="AAA"/>
    <property type="match status" value="1"/>
</dbReference>
<gene>
    <name evidence="12 14" type="primary">clpB</name>
    <name evidence="14" type="ORF">JK386_01240</name>
</gene>
<comment type="function">
    <text evidence="12">Part of a stress-induced multi-chaperone system, it is involved in the recovery of the cell from heat-induced damage, in cooperation with DnaK, DnaJ and GrpE.</text>
</comment>
<dbReference type="AlphaFoldDB" id="A0A938Y3D1"/>
<keyword evidence="12" id="KW-0963">Cytoplasm</keyword>
<dbReference type="SMART" id="SM00382">
    <property type="entry name" value="AAA"/>
    <property type="match status" value="2"/>
</dbReference>
<comment type="subunit">
    <text evidence="12">Homohexamer; The oligomerization is ATP-dependent.</text>
</comment>
<dbReference type="SUPFAM" id="SSF81923">
    <property type="entry name" value="Double Clp-N motif"/>
    <property type="match status" value="1"/>
</dbReference>
<dbReference type="PROSITE" id="PS51903">
    <property type="entry name" value="CLP_R"/>
    <property type="match status" value="1"/>
</dbReference>
<evidence type="ECO:0000256" key="4">
    <source>
        <dbReference type="ARBA" id="ARBA00022741"/>
    </source>
</evidence>
<dbReference type="Pfam" id="PF02861">
    <property type="entry name" value="Clp_N"/>
    <property type="match status" value="1"/>
</dbReference>
<comment type="similarity">
    <text evidence="2 11">Belongs to the ClpA/ClpB family.</text>
</comment>
<dbReference type="InterPro" id="IPR018368">
    <property type="entry name" value="ClpA/B_CS1"/>
</dbReference>
<evidence type="ECO:0000256" key="10">
    <source>
        <dbReference type="PROSITE-ProRule" id="PRU01251"/>
    </source>
</evidence>
<dbReference type="InterPro" id="IPR036628">
    <property type="entry name" value="Clp_N_dom_sf"/>
</dbReference>
<dbReference type="InterPro" id="IPR041546">
    <property type="entry name" value="ClpA/ClpB_AAA_lid"/>
</dbReference>
<dbReference type="FunFam" id="3.40.50.300:FF:000025">
    <property type="entry name" value="ATP-dependent Clp protease subunit"/>
    <property type="match status" value="1"/>
</dbReference>
<dbReference type="Proteomes" id="UP000663791">
    <property type="component" value="Unassembled WGS sequence"/>
</dbReference>
<dbReference type="Pfam" id="PF07724">
    <property type="entry name" value="AAA_2"/>
    <property type="match status" value="1"/>
</dbReference>
<dbReference type="PROSITE" id="PS00870">
    <property type="entry name" value="CLPAB_1"/>
    <property type="match status" value="1"/>
</dbReference>
<feature type="domain" description="Clp R" evidence="13">
    <location>
        <begin position="6"/>
        <end position="153"/>
    </location>
</feature>
<dbReference type="SUPFAM" id="SSF52540">
    <property type="entry name" value="P-loop containing nucleoside triphosphate hydrolases"/>
    <property type="match status" value="2"/>
</dbReference>
<dbReference type="InterPro" id="IPR004176">
    <property type="entry name" value="Clp_R_N"/>
</dbReference>
<dbReference type="GO" id="GO:0005524">
    <property type="term" value="F:ATP binding"/>
    <property type="evidence" value="ECO:0007669"/>
    <property type="project" value="UniProtKB-UniRule"/>
</dbReference>
<name>A0A938Y3D1_9ACTN</name>
<dbReference type="FunFam" id="3.40.50.300:FF:000120">
    <property type="entry name" value="ATP-dependent chaperone ClpB"/>
    <property type="match status" value="1"/>
</dbReference>
<dbReference type="InterPro" id="IPR027417">
    <property type="entry name" value="P-loop_NTPase"/>
</dbReference>
<accession>A0A938Y3D1</accession>
<dbReference type="GO" id="GO:0005737">
    <property type="term" value="C:cytoplasm"/>
    <property type="evidence" value="ECO:0007669"/>
    <property type="project" value="UniProtKB-SubCell"/>
</dbReference>
<keyword evidence="6 12" id="KW-0346">Stress response</keyword>
<keyword evidence="4 11" id="KW-0547">Nucleotide-binding</keyword>
<dbReference type="Gene3D" id="3.40.50.300">
    <property type="entry name" value="P-loop containing nucleotide triphosphate hydrolases"/>
    <property type="match status" value="3"/>
</dbReference>
<protein>
    <recommendedName>
        <fullName evidence="12">Chaperone protein ClpB</fullName>
    </recommendedName>
</protein>
<evidence type="ECO:0000256" key="9">
    <source>
        <dbReference type="ARBA" id="ARBA00026057"/>
    </source>
</evidence>
<evidence type="ECO:0000313" key="14">
    <source>
        <dbReference type="EMBL" id="MBM9458519.1"/>
    </source>
</evidence>
<keyword evidence="15" id="KW-1185">Reference proteome</keyword>
<dbReference type="RefSeq" id="WP_205289813.1">
    <property type="nucleotide sequence ID" value="NZ_CP074406.1"/>
</dbReference>
<dbReference type="Pfam" id="PF00004">
    <property type="entry name" value="AAA"/>
    <property type="match status" value="1"/>
</dbReference>
<dbReference type="SMART" id="SM01086">
    <property type="entry name" value="ClpB_D2-small"/>
    <property type="match status" value="1"/>
</dbReference>
<evidence type="ECO:0000256" key="11">
    <source>
        <dbReference type="RuleBase" id="RU004432"/>
    </source>
</evidence>
<keyword evidence="3 10" id="KW-0677">Repeat</keyword>
<dbReference type="InterPro" id="IPR050130">
    <property type="entry name" value="ClpA_ClpB"/>
</dbReference>
<comment type="subcellular location">
    <subcellularLocation>
        <location evidence="1 12">Cytoplasm</location>
    </subcellularLocation>
</comment>
<dbReference type="Pfam" id="PF17871">
    <property type="entry name" value="AAA_lid_9"/>
    <property type="match status" value="1"/>
</dbReference>
<dbReference type="PANTHER" id="PTHR11638:SF18">
    <property type="entry name" value="HEAT SHOCK PROTEIN 104"/>
    <property type="match status" value="1"/>
</dbReference>
<keyword evidence="7 12" id="KW-0175">Coiled coil</keyword>
<dbReference type="PROSITE" id="PS00871">
    <property type="entry name" value="CLPAB_2"/>
    <property type="match status" value="1"/>
</dbReference>
<reference evidence="14" key="1">
    <citation type="submission" date="2021-01" db="EMBL/GenBank/DDBJ databases">
        <title>Novel species in genus Nocardioides.</title>
        <authorList>
            <person name="Zhang G."/>
        </authorList>
    </citation>
    <scope>NUCLEOTIDE SEQUENCE</scope>
    <source>
        <strain evidence="14">Zg-536</strain>
    </source>
</reference>
<dbReference type="GO" id="GO:0042026">
    <property type="term" value="P:protein refolding"/>
    <property type="evidence" value="ECO:0007669"/>
    <property type="project" value="UniProtKB-UniRule"/>
</dbReference>
<proteinExistence type="inferred from homology"/>
<dbReference type="Pfam" id="PF10431">
    <property type="entry name" value="ClpB_D2-small"/>
    <property type="match status" value="1"/>
</dbReference>
<dbReference type="InterPro" id="IPR017730">
    <property type="entry name" value="Chaperonin_ClpB"/>
</dbReference>
<dbReference type="NCBIfam" id="TIGR03346">
    <property type="entry name" value="chaperone_ClpB"/>
    <property type="match status" value="1"/>
</dbReference>
<evidence type="ECO:0000256" key="6">
    <source>
        <dbReference type="ARBA" id="ARBA00023016"/>
    </source>
</evidence>
<evidence type="ECO:0000256" key="2">
    <source>
        <dbReference type="ARBA" id="ARBA00008675"/>
    </source>
</evidence>
<evidence type="ECO:0000256" key="8">
    <source>
        <dbReference type="ARBA" id="ARBA00023186"/>
    </source>
</evidence>
<feature type="coiled-coil region" evidence="12">
    <location>
        <begin position="413"/>
        <end position="500"/>
    </location>
</feature>
<sequence>MSQFGADKFTTRSREAIEAAQLAATTAGNTTVEPIHLLVALLLQPAEQGGTAANLVAKAGVDAPALVRRASEVRDGLPRASGATVQQPAGSAALTRVLASAIDLAGSMKDDYVATEHLLIALATVESSAQRVLADAGLSAESLREALTAVRGNRRVTSQDAESTYEALEKYAVDLTAAAEQGKLDPVIGRDAEIRRVVQVLSRRTKNNPVLIGDPGVGKTAVVEGLAQRVVDGDVPDSLKGKRVLSLDLMSMVAGAKFRGEFEERLKAVLDEIKQSEGQIITFIDELHTVVGAGAGGDSSMDAGNMLKPMLARGELHMIGATTLDEYRERIEKDPALERRFQQVFVGEPSVEDTIQILRGIQEKYEAHHGVRITDAALVAAATLSDRYIPGRQLPDKAIDLVDEAASRLRMEIESSPEEIDQLRRQVDRMKMEEFALARESDEASAERLAALRADLADKSEELRGLEARWEREKASLEGEGELRRRLDGLRIEADRLTRESAVLPEGEEKYAMLEQRYLADKQIRDLEAEIERLAASPQTDDGTEKLVGEQVGPAQIAEVVEAWTGIPTGRMLQGETAKLLEMENVIGNRLIGQRAAVVAVSDAVRRARAGIADPNRPTGSFLFLGPTGVGKTELAKALADFLFDDDRAMVRIDMSEYAEKHSVARLVGAPPGYVGYDEGGQLTEAVRRRPYSVVLLDEVEKAHPEVFDILLQVLDDGRLTDGQGRTVDFRNTILILTSNLGSQFLVDPLLDPDARKEAVMGLVRSSFKPEFLNRLDEIVTFEALTKEDLAKIVDLQLALLGKRLEARRITIEVSPQARQWLADTGYDPAYGARPLRRLIQSAIGDPLAKLLIAGDVHDGGSVFVERGDDGLALMVV</sequence>
<organism evidence="14 15">
    <name type="scientific">Nocardioides faecalis</name>
    <dbReference type="NCBI Taxonomy" id="2803858"/>
    <lineage>
        <taxon>Bacteria</taxon>
        <taxon>Bacillati</taxon>
        <taxon>Actinomycetota</taxon>
        <taxon>Actinomycetes</taxon>
        <taxon>Propionibacteriales</taxon>
        <taxon>Nocardioidaceae</taxon>
        <taxon>Nocardioides</taxon>
    </lineage>
</organism>
<dbReference type="GO" id="GO:0034605">
    <property type="term" value="P:cellular response to heat"/>
    <property type="evidence" value="ECO:0007669"/>
    <property type="project" value="TreeGrafter"/>
</dbReference>
<dbReference type="PRINTS" id="PR00300">
    <property type="entry name" value="CLPPROTEASEA"/>
</dbReference>
<dbReference type="InterPro" id="IPR019489">
    <property type="entry name" value="Clp_ATPase_C"/>
</dbReference>
<dbReference type="InterPro" id="IPR003959">
    <property type="entry name" value="ATPase_AAA_core"/>
</dbReference>
<dbReference type="Gene3D" id="1.10.1780.10">
    <property type="entry name" value="Clp, N-terminal domain"/>
    <property type="match status" value="1"/>
</dbReference>
<dbReference type="InterPro" id="IPR003593">
    <property type="entry name" value="AAA+_ATPase"/>
</dbReference>
<evidence type="ECO:0000259" key="13">
    <source>
        <dbReference type="PROSITE" id="PS51903"/>
    </source>
</evidence>
<evidence type="ECO:0000256" key="3">
    <source>
        <dbReference type="ARBA" id="ARBA00022737"/>
    </source>
</evidence>
<keyword evidence="5 11" id="KW-0067">ATP-binding</keyword>
<dbReference type="CDD" id="cd19499">
    <property type="entry name" value="RecA-like_ClpB_Hsp104-like"/>
    <property type="match status" value="1"/>
</dbReference>
<evidence type="ECO:0000256" key="7">
    <source>
        <dbReference type="ARBA" id="ARBA00023054"/>
    </source>
</evidence>
<evidence type="ECO:0000313" key="15">
    <source>
        <dbReference type="Proteomes" id="UP000663791"/>
    </source>
</evidence>
<dbReference type="InterPro" id="IPR028299">
    <property type="entry name" value="ClpA/B_CS2"/>
</dbReference>
<dbReference type="InterPro" id="IPR001270">
    <property type="entry name" value="ClpA/B"/>
</dbReference>